<dbReference type="PANTHER" id="PTHR12455">
    <property type="entry name" value="NUCLEOLAR COMPLEX PROTEIN 4"/>
    <property type="match status" value="1"/>
</dbReference>
<evidence type="ECO:0000313" key="4">
    <source>
        <dbReference type="RefSeq" id="XP_025407659.1"/>
    </source>
</evidence>
<dbReference type="InterPro" id="IPR005612">
    <property type="entry name" value="CCAAT-binding_factor"/>
</dbReference>
<dbReference type="GO" id="GO:0042254">
    <property type="term" value="P:ribosome biogenesis"/>
    <property type="evidence" value="ECO:0007669"/>
    <property type="project" value="InterPro"/>
</dbReference>
<evidence type="ECO:0000256" key="1">
    <source>
        <dbReference type="ARBA" id="ARBA00007797"/>
    </source>
</evidence>
<dbReference type="RefSeq" id="XP_025407659.1">
    <property type="nucleotide sequence ID" value="XM_025551874.1"/>
</dbReference>
<dbReference type="GeneID" id="112681629"/>
<dbReference type="Proteomes" id="UP000694846">
    <property type="component" value="Unplaced"/>
</dbReference>
<evidence type="ECO:0000259" key="2">
    <source>
        <dbReference type="Pfam" id="PF03914"/>
    </source>
</evidence>
<accession>A0A8B8F9Y4</accession>
<dbReference type="InterPro" id="IPR027193">
    <property type="entry name" value="Noc4"/>
</dbReference>
<keyword evidence="3" id="KW-1185">Reference proteome</keyword>
<dbReference type="AlphaFoldDB" id="A0A8B8F9Y4"/>
<comment type="similarity">
    <text evidence="1">Belongs to the CBF/MAK21 family.</text>
</comment>
<evidence type="ECO:0000313" key="3">
    <source>
        <dbReference type="Proteomes" id="UP000694846"/>
    </source>
</evidence>
<dbReference type="PANTHER" id="PTHR12455:SF0">
    <property type="entry name" value="NUCLEOLAR COMPLEX PROTEIN 4 HOMOLOG"/>
    <property type="match status" value="1"/>
</dbReference>
<name>A0A8B8F9Y4_9HEMI</name>
<organism evidence="3 4">
    <name type="scientific">Sipha flava</name>
    <name type="common">yellow sugarcane aphid</name>
    <dbReference type="NCBI Taxonomy" id="143950"/>
    <lineage>
        <taxon>Eukaryota</taxon>
        <taxon>Metazoa</taxon>
        <taxon>Ecdysozoa</taxon>
        <taxon>Arthropoda</taxon>
        <taxon>Hexapoda</taxon>
        <taxon>Insecta</taxon>
        <taxon>Pterygota</taxon>
        <taxon>Neoptera</taxon>
        <taxon>Paraneoptera</taxon>
        <taxon>Hemiptera</taxon>
        <taxon>Sternorrhyncha</taxon>
        <taxon>Aphidomorpha</taxon>
        <taxon>Aphidoidea</taxon>
        <taxon>Aphididae</taxon>
        <taxon>Sipha</taxon>
    </lineage>
</organism>
<feature type="domain" description="CCAAT-binding factor" evidence="2">
    <location>
        <begin position="125"/>
        <end position="269"/>
    </location>
</feature>
<dbReference type="Pfam" id="PF03914">
    <property type="entry name" value="CBF"/>
    <property type="match status" value="1"/>
</dbReference>
<protein>
    <submittedName>
        <fullName evidence="4">Nucleolar complex protein 4 homolog B isoform X2</fullName>
    </submittedName>
</protein>
<dbReference type="OrthoDB" id="10263185at2759"/>
<dbReference type="GO" id="GO:0030692">
    <property type="term" value="C:Noc4p-Nop14p complex"/>
    <property type="evidence" value="ECO:0007669"/>
    <property type="project" value="TreeGrafter"/>
</dbReference>
<proteinExistence type="inferred from homology"/>
<dbReference type="GO" id="GO:0032040">
    <property type="term" value="C:small-subunit processome"/>
    <property type="evidence" value="ECO:0007669"/>
    <property type="project" value="TreeGrafter"/>
</dbReference>
<gene>
    <name evidence="4" type="primary">LOC112681629</name>
</gene>
<reference evidence="4" key="1">
    <citation type="submission" date="2025-08" db="UniProtKB">
        <authorList>
            <consortium name="RefSeq"/>
        </authorList>
    </citation>
    <scope>IDENTIFICATION</scope>
    <source>
        <tissue evidence="4">Whole body</tissue>
    </source>
</reference>
<sequence>MATATAVADLKKQFNTFLRENKCPTGEIVKKKYYFPVNRLKTIYMSMLSATDVQWSQLQVMLTDHVENLDFCYYSWECFASIALQLDVKTMNVYIFTNLLGLTKIPNEKKEDDKLLFHSLTGPISILGLQGIFILVKDYNLECPNIYGKLYNFFTTDMFNYRYKTRLFYLADIFLRSTHLPELLVAAFIKRMARLSLIAPPTDIKIMVAFIGNLLIRHPPLKVLIQNDSVVGSDPYIFDEKDPLKSNALNSSLWELVSLKQHILPKVSKSVNFIFKKLPQVEWDVSELLNDSYENMIDEEFKTEFQKVSLTYEKPTSYAVPLSNHFDDLWTLD</sequence>